<dbReference type="OrthoDB" id="2594567at2759"/>
<dbReference type="AlphaFoldDB" id="A0A152A297"/>
<dbReference type="EMBL" id="LODT01000015">
    <property type="protein sequence ID" value="KYR00382.1"/>
    <property type="molecule type" value="Genomic_DNA"/>
</dbReference>
<dbReference type="Pfam" id="PF19559">
    <property type="entry name" value="DUF6081"/>
    <property type="match status" value="1"/>
</dbReference>
<protein>
    <submittedName>
        <fullName evidence="1">Uncharacterized protein</fullName>
    </submittedName>
</protein>
<organism evidence="1 2">
    <name type="scientific">Tieghemostelium lacteum</name>
    <name type="common">Slime mold</name>
    <name type="synonym">Dictyostelium lacteum</name>
    <dbReference type="NCBI Taxonomy" id="361077"/>
    <lineage>
        <taxon>Eukaryota</taxon>
        <taxon>Amoebozoa</taxon>
        <taxon>Evosea</taxon>
        <taxon>Eumycetozoa</taxon>
        <taxon>Dictyostelia</taxon>
        <taxon>Dictyosteliales</taxon>
        <taxon>Raperosteliaceae</taxon>
        <taxon>Tieghemostelium</taxon>
    </lineage>
</organism>
<proteinExistence type="predicted"/>
<reference evidence="1 2" key="1">
    <citation type="submission" date="2015-12" db="EMBL/GenBank/DDBJ databases">
        <title>Dictyostelia acquired genes for synthesis and detection of signals that induce cell-type specialization by lateral gene transfer from prokaryotes.</title>
        <authorList>
            <person name="Gloeckner G."/>
            <person name="Schaap P."/>
        </authorList>
    </citation>
    <scope>NUCLEOTIDE SEQUENCE [LARGE SCALE GENOMIC DNA]</scope>
    <source>
        <strain evidence="1 2">TK</strain>
    </source>
</reference>
<keyword evidence="2" id="KW-1185">Reference proteome</keyword>
<dbReference type="InterPro" id="IPR045727">
    <property type="entry name" value="DUF6081"/>
</dbReference>
<comment type="caution">
    <text evidence="1">The sequence shown here is derived from an EMBL/GenBank/DDBJ whole genome shotgun (WGS) entry which is preliminary data.</text>
</comment>
<sequence>MFNSIIHTSNGYIHKNDNSSITNNIINNIEILEDFNFKKIKMLPNTWKFVEFGDYKFDQGLFYSMAEEKGYMEINSHPFTKTVSPQDKIYGEMDHPKLFMMNQKEFIVPTFGELVFNCKVSARILGLENLPFPKELVPDPNKDLRLAFTGIPISGDSSSMLMAYFGITNEMIYALYERAPINKTLMGGDYAAFLFAIPVASRLPNDFHDLSIVWSKPNKSISYLIDGKKVYEINRVGCRIDRKFLVYDVGGVDQEIFPEKLQVAFGNFDVLDAAPPIHNISSNQIPSQLIKGLVQVDPNLEIFNPMAPSLSLTYFDNQSLLQNRLFGQGIILNLKSIQIYYNK</sequence>
<gene>
    <name evidence="1" type="ORF">DLAC_03130</name>
</gene>
<name>A0A152A297_TIELA</name>
<accession>A0A152A297</accession>
<evidence type="ECO:0000313" key="1">
    <source>
        <dbReference type="EMBL" id="KYR00382.1"/>
    </source>
</evidence>
<evidence type="ECO:0000313" key="2">
    <source>
        <dbReference type="Proteomes" id="UP000076078"/>
    </source>
</evidence>
<dbReference type="OMA" id="MEINSHP"/>
<dbReference type="InParanoid" id="A0A152A297"/>
<dbReference type="Proteomes" id="UP000076078">
    <property type="component" value="Unassembled WGS sequence"/>
</dbReference>